<reference evidence="3" key="2">
    <citation type="submission" date="2023-02" db="EMBL/GenBank/DDBJ databases">
        <authorList>
            <consortium name="DOE Joint Genome Institute"/>
            <person name="Mondo S.J."/>
            <person name="Chang Y."/>
            <person name="Wang Y."/>
            <person name="Ahrendt S."/>
            <person name="Andreopoulos W."/>
            <person name="Barry K."/>
            <person name="Beard J."/>
            <person name="Benny G.L."/>
            <person name="Blankenship S."/>
            <person name="Bonito G."/>
            <person name="Cuomo C."/>
            <person name="Desiro A."/>
            <person name="Gervers K.A."/>
            <person name="Hundley H."/>
            <person name="Kuo A."/>
            <person name="LaButti K."/>
            <person name="Lang B.F."/>
            <person name="Lipzen A."/>
            <person name="O'Donnell K."/>
            <person name="Pangilinan J."/>
            <person name="Reynolds N."/>
            <person name="Sandor L."/>
            <person name="Smith M.W."/>
            <person name="Tsang A."/>
            <person name="Grigoriev I.V."/>
            <person name="Stajich J.E."/>
            <person name="Spatafora J.W."/>
        </authorList>
    </citation>
    <scope>NUCLEOTIDE SEQUENCE</scope>
    <source>
        <strain evidence="3">RSA 2281</strain>
    </source>
</reference>
<reference evidence="3" key="1">
    <citation type="journal article" date="2022" name="IScience">
        <title>Evolution of zygomycete secretomes and the origins of terrestrial fungal ecologies.</title>
        <authorList>
            <person name="Chang Y."/>
            <person name="Wang Y."/>
            <person name="Mondo S."/>
            <person name="Ahrendt S."/>
            <person name="Andreopoulos W."/>
            <person name="Barry K."/>
            <person name="Beard J."/>
            <person name="Benny G.L."/>
            <person name="Blankenship S."/>
            <person name="Bonito G."/>
            <person name="Cuomo C."/>
            <person name="Desiro A."/>
            <person name="Gervers K.A."/>
            <person name="Hundley H."/>
            <person name="Kuo A."/>
            <person name="LaButti K."/>
            <person name="Lang B.F."/>
            <person name="Lipzen A."/>
            <person name="O'Donnell K."/>
            <person name="Pangilinan J."/>
            <person name="Reynolds N."/>
            <person name="Sandor L."/>
            <person name="Smith M.E."/>
            <person name="Tsang A."/>
            <person name="Grigoriev I.V."/>
            <person name="Stajich J.E."/>
            <person name="Spatafora J.W."/>
        </authorList>
    </citation>
    <scope>NUCLEOTIDE SEQUENCE</scope>
    <source>
        <strain evidence="3">RSA 2281</strain>
    </source>
</reference>
<evidence type="ECO:0000256" key="1">
    <source>
        <dbReference type="SAM" id="Phobius"/>
    </source>
</evidence>
<keyword evidence="1" id="KW-0472">Membrane</keyword>
<gene>
    <name evidence="3" type="ORF">BDA99DRAFT_496153</name>
</gene>
<keyword evidence="1" id="KW-0812">Transmembrane</keyword>
<dbReference type="GO" id="GO:0005789">
    <property type="term" value="C:endoplasmic reticulum membrane"/>
    <property type="evidence" value="ECO:0007669"/>
    <property type="project" value="TreeGrafter"/>
</dbReference>
<dbReference type="InterPro" id="IPR019433">
    <property type="entry name" value="GPI_ManTrfase_II_coact_Pga1"/>
</dbReference>
<dbReference type="Pfam" id="PF10333">
    <property type="entry name" value="Pga1"/>
    <property type="match status" value="1"/>
</dbReference>
<dbReference type="PANTHER" id="PTHR28022">
    <property type="entry name" value="GPI MANNOSYLTRANSFERASE 2 SUBUNIT PGA1"/>
    <property type="match status" value="1"/>
</dbReference>
<keyword evidence="4" id="KW-1185">Reference proteome</keyword>
<dbReference type="GO" id="GO:0031501">
    <property type="term" value="C:mannosyltransferase complex"/>
    <property type="evidence" value="ECO:0007669"/>
    <property type="project" value="TreeGrafter"/>
</dbReference>
<organism evidence="3 4">
    <name type="scientific">Phascolomyces articulosus</name>
    <dbReference type="NCBI Taxonomy" id="60185"/>
    <lineage>
        <taxon>Eukaryota</taxon>
        <taxon>Fungi</taxon>
        <taxon>Fungi incertae sedis</taxon>
        <taxon>Mucoromycota</taxon>
        <taxon>Mucoromycotina</taxon>
        <taxon>Mucoromycetes</taxon>
        <taxon>Mucorales</taxon>
        <taxon>Lichtheimiaceae</taxon>
        <taxon>Phascolomyces</taxon>
    </lineage>
</organism>
<evidence type="ECO:0000256" key="2">
    <source>
        <dbReference type="SAM" id="SignalP"/>
    </source>
</evidence>
<keyword evidence="1" id="KW-1133">Transmembrane helix</keyword>
<protein>
    <submittedName>
        <fullName evidence="3">Uncharacterized protein</fullName>
    </submittedName>
</protein>
<feature type="signal peptide" evidence="2">
    <location>
        <begin position="1"/>
        <end position="26"/>
    </location>
</feature>
<accession>A0AAD5K9S1</accession>
<proteinExistence type="predicted"/>
<dbReference type="GO" id="GO:0006506">
    <property type="term" value="P:GPI anchor biosynthetic process"/>
    <property type="evidence" value="ECO:0007669"/>
    <property type="project" value="TreeGrafter"/>
</dbReference>
<dbReference type="GO" id="GO:0000030">
    <property type="term" value="F:mannosyltransferase activity"/>
    <property type="evidence" value="ECO:0007669"/>
    <property type="project" value="TreeGrafter"/>
</dbReference>
<dbReference type="AlphaFoldDB" id="A0AAD5K9S1"/>
<feature type="transmembrane region" description="Helical" evidence="1">
    <location>
        <begin position="168"/>
        <end position="187"/>
    </location>
</feature>
<sequence length="213" mass="24256">MRPKICLGSFLLLSIVLLLCVELVQGNTEKLMFSASWDDQVECINDRQDGHVLNPPYSTTQRVIIPHSPNTTITPSLSQHWYILDELRTDMNYELRISYPATSPTDFKLTLYQVCHKDNGNDNKNERRIVLVEADYAGVSNIPGMESAPVKYDIVLENLYLGFLFYQVYKIAAAVAVVLLLGQFIILPKVQRIITQASMDSKNNNDHLKHKEE</sequence>
<keyword evidence="2" id="KW-0732">Signal</keyword>
<comment type="caution">
    <text evidence="3">The sequence shown here is derived from an EMBL/GenBank/DDBJ whole genome shotgun (WGS) entry which is preliminary data.</text>
</comment>
<name>A0AAD5K9S1_9FUNG</name>
<evidence type="ECO:0000313" key="3">
    <source>
        <dbReference type="EMBL" id="KAI9275667.1"/>
    </source>
</evidence>
<feature type="chain" id="PRO_5041997790" evidence="2">
    <location>
        <begin position="27"/>
        <end position="213"/>
    </location>
</feature>
<dbReference type="Proteomes" id="UP001209540">
    <property type="component" value="Unassembled WGS sequence"/>
</dbReference>
<dbReference type="EMBL" id="JAIXMP010000003">
    <property type="protein sequence ID" value="KAI9275667.1"/>
    <property type="molecule type" value="Genomic_DNA"/>
</dbReference>
<dbReference type="PANTHER" id="PTHR28022:SF1">
    <property type="entry name" value="GPI MANNOSYLTRANSFERASE 2 SUBUNIT PGA1"/>
    <property type="match status" value="1"/>
</dbReference>
<evidence type="ECO:0000313" key="4">
    <source>
        <dbReference type="Proteomes" id="UP001209540"/>
    </source>
</evidence>